<organism evidence="1 2">
    <name type="scientific">Georgenia halotolerans</name>
    <dbReference type="NCBI Taxonomy" id="3028317"/>
    <lineage>
        <taxon>Bacteria</taxon>
        <taxon>Bacillati</taxon>
        <taxon>Actinomycetota</taxon>
        <taxon>Actinomycetes</taxon>
        <taxon>Micrococcales</taxon>
        <taxon>Bogoriellaceae</taxon>
        <taxon>Georgenia</taxon>
    </lineage>
</organism>
<dbReference type="InterPro" id="IPR011010">
    <property type="entry name" value="DNA_brk_join_enz"/>
</dbReference>
<proteinExistence type="predicted"/>
<reference evidence="1" key="1">
    <citation type="submission" date="2023-02" db="EMBL/GenBank/DDBJ databases">
        <title>Georgenia sp.10Sc9-8, isolated from a soil sample collected from the Taklamakan desert.</title>
        <authorList>
            <person name="Liu S."/>
        </authorList>
    </citation>
    <scope>NUCLEOTIDE SEQUENCE</scope>
    <source>
        <strain evidence="1">10Sc9-8</strain>
    </source>
</reference>
<evidence type="ECO:0000313" key="1">
    <source>
        <dbReference type="EMBL" id="MDD9204847.1"/>
    </source>
</evidence>
<comment type="caution">
    <text evidence="1">The sequence shown here is derived from an EMBL/GenBank/DDBJ whole genome shotgun (WGS) entry which is preliminary data.</text>
</comment>
<feature type="non-terminal residue" evidence="1">
    <location>
        <position position="1"/>
    </location>
</feature>
<feature type="non-terminal residue" evidence="1">
    <location>
        <position position="72"/>
    </location>
</feature>
<sequence length="72" mass="7524">LRTGSDGGRPLAPSSTGRAVTAVRGWHRFALEEGLTRHDPSAAVRPPAPGKRLPKAVSVDDVERLLEAASVG</sequence>
<dbReference type="Proteomes" id="UP001165561">
    <property type="component" value="Unassembled WGS sequence"/>
</dbReference>
<keyword evidence="2" id="KW-1185">Reference proteome</keyword>
<name>A0ABT5TRZ2_9MICO</name>
<gene>
    <name evidence="1" type="ORF">PU560_00040</name>
</gene>
<dbReference type="EMBL" id="JARACI010000010">
    <property type="protein sequence ID" value="MDD9204847.1"/>
    <property type="molecule type" value="Genomic_DNA"/>
</dbReference>
<dbReference type="SUPFAM" id="SSF56349">
    <property type="entry name" value="DNA breaking-rejoining enzymes"/>
    <property type="match status" value="1"/>
</dbReference>
<evidence type="ECO:0000313" key="2">
    <source>
        <dbReference type="Proteomes" id="UP001165561"/>
    </source>
</evidence>
<protein>
    <submittedName>
        <fullName evidence="1">Tyrosine recombinase XerD</fullName>
    </submittedName>
</protein>
<accession>A0ABT5TRZ2</accession>